<protein>
    <submittedName>
        <fullName evidence="1">9726_t:CDS:1</fullName>
    </submittedName>
</protein>
<gene>
    <name evidence="1" type="ORF">SPELUC_LOCUS8347</name>
</gene>
<evidence type="ECO:0000313" key="1">
    <source>
        <dbReference type="EMBL" id="CAG8634825.1"/>
    </source>
</evidence>
<comment type="caution">
    <text evidence="1">The sequence shown here is derived from an EMBL/GenBank/DDBJ whole genome shotgun (WGS) entry which is preliminary data.</text>
</comment>
<evidence type="ECO:0000313" key="2">
    <source>
        <dbReference type="Proteomes" id="UP000789366"/>
    </source>
</evidence>
<proteinExistence type="predicted"/>
<feature type="non-terminal residue" evidence="1">
    <location>
        <position position="197"/>
    </location>
</feature>
<reference evidence="1" key="1">
    <citation type="submission" date="2021-06" db="EMBL/GenBank/DDBJ databases">
        <authorList>
            <person name="Kallberg Y."/>
            <person name="Tangrot J."/>
            <person name="Rosling A."/>
        </authorList>
    </citation>
    <scope>NUCLEOTIDE SEQUENCE</scope>
    <source>
        <strain evidence="1">28 12/20/2015</strain>
    </source>
</reference>
<organism evidence="1 2">
    <name type="scientific">Cetraspora pellucida</name>
    <dbReference type="NCBI Taxonomy" id="1433469"/>
    <lineage>
        <taxon>Eukaryota</taxon>
        <taxon>Fungi</taxon>
        <taxon>Fungi incertae sedis</taxon>
        <taxon>Mucoromycota</taxon>
        <taxon>Glomeromycotina</taxon>
        <taxon>Glomeromycetes</taxon>
        <taxon>Diversisporales</taxon>
        <taxon>Gigasporaceae</taxon>
        <taxon>Cetraspora</taxon>
    </lineage>
</organism>
<dbReference type="Proteomes" id="UP000789366">
    <property type="component" value="Unassembled WGS sequence"/>
</dbReference>
<keyword evidence="2" id="KW-1185">Reference proteome</keyword>
<accession>A0ACA9N679</accession>
<dbReference type="EMBL" id="CAJVPW010012367">
    <property type="protein sequence ID" value="CAG8634825.1"/>
    <property type="molecule type" value="Genomic_DNA"/>
</dbReference>
<sequence length="197" mass="22280">MASSYPSDLLDSVGCGIHTRKTQLLVNTNQQRKAGSNIDRLWFSGGETLKEKNINMRKQRLGQNLLQEIVGKTCMICKPVMKNAWFIAFTQEIWHLNLMLQQHNMNITVHDGIVKESSNIEKSSMPVSSEGSVKSTIERIRKEDLPAVNIPTAESPVKDKSRSVETVQSGMKRMALLRLMIAHQNSDLELFPNQNIF</sequence>
<name>A0ACA9N679_9GLOM</name>